<protein>
    <submittedName>
        <fullName evidence="2">Uncharacterized protein</fullName>
    </submittedName>
</protein>
<evidence type="ECO:0000313" key="2">
    <source>
        <dbReference type="EMBL" id="KAK1409254.1"/>
    </source>
</evidence>
<gene>
    <name evidence="2" type="ORF">QVD17_35780</name>
</gene>
<keyword evidence="1" id="KW-1133">Transmembrane helix</keyword>
<comment type="caution">
    <text evidence="2">The sequence shown here is derived from an EMBL/GenBank/DDBJ whole genome shotgun (WGS) entry which is preliminary data.</text>
</comment>
<dbReference type="AlphaFoldDB" id="A0AAD8JR63"/>
<accession>A0AAD8JR63</accession>
<keyword evidence="1" id="KW-0812">Transmembrane</keyword>
<dbReference type="Proteomes" id="UP001229421">
    <property type="component" value="Unassembled WGS sequence"/>
</dbReference>
<feature type="transmembrane region" description="Helical" evidence="1">
    <location>
        <begin position="7"/>
        <end position="25"/>
    </location>
</feature>
<reference evidence="2" key="1">
    <citation type="journal article" date="2023" name="bioRxiv">
        <title>Improved chromosome-level genome assembly for marigold (Tagetes erecta).</title>
        <authorList>
            <person name="Jiang F."/>
            <person name="Yuan L."/>
            <person name="Wang S."/>
            <person name="Wang H."/>
            <person name="Xu D."/>
            <person name="Wang A."/>
            <person name="Fan W."/>
        </authorList>
    </citation>
    <scope>NUCLEOTIDE SEQUENCE</scope>
    <source>
        <strain evidence="2">WSJ</strain>
        <tissue evidence="2">Leaf</tissue>
    </source>
</reference>
<evidence type="ECO:0000313" key="3">
    <source>
        <dbReference type="Proteomes" id="UP001229421"/>
    </source>
</evidence>
<organism evidence="2 3">
    <name type="scientific">Tagetes erecta</name>
    <name type="common">African marigold</name>
    <dbReference type="NCBI Taxonomy" id="13708"/>
    <lineage>
        <taxon>Eukaryota</taxon>
        <taxon>Viridiplantae</taxon>
        <taxon>Streptophyta</taxon>
        <taxon>Embryophyta</taxon>
        <taxon>Tracheophyta</taxon>
        <taxon>Spermatophyta</taxon>
        <taxon>Magnoliopsida</taxon>
        <taxon>eudicotyledons</taxon>
        <taxon>Gunneridae</taxon>
        <taxon>Pentapetalae</taxon>
        <taxon>asterids</taxon>
        <taxon>campanulids</taxon>
        <taxon>Asterales</taxon>
        <taxon>Asteraceae</taxon>
        <taxon>Asteroideae</taxon>
        <taxon>Heliantheae alliance</taxon>
        <taxon>Tageteae</taxon>
        <taxon>Tagetes</taxon>
    </lineage>
</organism>
<keyword evidence="1" id="KW-0472">Membrane</keyword>
<proteinExistence type="predicted"/>
<evidence type="ECO:0000256" key="1">
    <source>
        <dbReference type="SAM" id="Phobius"/>
    </source>
</evidence>
<dbReference type="EMBL" id="JAUHHV010000010">
    <property type="protein sequence ID" value="KAK1409254.1"/>
    <property type="molecule type" value="Genomic_DNA"/>
</dbReference>
<keyword evidence="3" id="KW-1185">Reference proteome</keyword>
<name>A0AAD8JR63_TARER</name>
<feature type="transmembrane region" description="Helical" evidence="1">
    <location>
        <begin position="92"/>
        <end position="114"/>
    </location>
</feature>
<sequence>MTNYMMCCWYAIDSLCVFIYLHLGMMRNDRDLSQSLPSAVRWRLCRCRRLCDGGFRWGEIICGSEIAAVGCVVADLLWSDFYLGFMLPFTAVMCYPFTIVAVGCAVAFSAVAAGRVTMVPGVVNRLWVGIVVHVAAVGCGSVMIWFFLGFMLPFYHRCRRLWDGVSAVAVGCGMAFPPLPPAICNDLLFDLGFLLVVRDVADYHSGDAAVGLDCCAKLSLLVVL</sequence>
<feature type="transmembrane region" description="Helical" evidence="1">
    <location>
        <begin position="126"/>
        <end position="152"/>
    </location>
</feature>